<feature type="domain" description="CNNM transmembrane" evidence="13">
    <location>
        <begin position="1"/>
        <end position="192"/>
    </location>
</feature>
<sequence length="432" mass="48979">MFFVVLLVLLNGFFVAAEFAIVKVRSTRIAQIENRRGRVAQRVLANLDAYLSATQLGITLASLGLGWIGEPAVAKLISPVLAYVGAPDWLIHTIAIAMGFSIITFMHIVLGEMAPKSIAIRQAESITLWTAVPLHLFYRLFKPFIFILNYSANLALKAFGIEFNETQQAHTEEEIRMLIAQSHKSGVIDQTELTLFDNVFDFTERVAREVMVPRVKMECLFQDNTFEENFNIIKNSYHTRFPLCGRDKDDIQGIIHIRDVYNKLSEGKTPNLKELARPVTVVPETMELKDILVNLQKNRGGMAIVVDEYGGTAGLVTTEDIIEEIFGEIQDEFDNEKPQFQKRGENTSIDSRLLIEDVNEYFDINIEDPDNDTIGGWLFSALGKVPEVGDQVPYDGWMFTVEEMDQLRISRIFVSPHLTRNEESEEKLSLPR</sequence>
<dbReference type="Proteomes" id="UP000530514">
    <property type="component" value="Unassembled WGS sequence"/>
</dbReference>
<feature type="domain" description="CBS" evidence="12">
    <location>
        <begin position="275"/>
        <end position="332"/>
    </location>
</feature>
<evidence type="ECO:0000256" key="5">
    <source>
        <dbReference type="ARBA" id="ARBA00022737"/>
    </source>
</evidence>
<keyword evidence="7 9" id="KW-0129">CBS domain</keyword>
<organism evidence="14 15">
    <name type="scientific">Thermoactinomyces daqus</name>
    <dbReference type="NCBI Taxonomy" id="1329516"/>
    <lineage>
        <taxon>Bacteria</taxon>
        <taxon>Bacillati</taxon>
        <taxon>Bacillota</taxon>
        <taxon>Bacilli</taxon>
        <taxon>Bacillales</taxon>
        <taxon>Thermoactinomycetaceae</taxon>
        <taxon>Thermoactinomyces</taxon>
    </lineage>
</organism>
<accession>A0A7W2AHJ0</accession>
<dbReference type="GO" id="GO:0050660">
    <property type="term" value="F:flavin adenine dinucleotide binding"/>
    <property type="evidence" value="ECO:0007669"/>
    <property type="project" value="InterPro"/>
</dbReference>
<dbReference type="InterPro" id="IPR046342">
    <property type="entry name" value="CBS_dom_sf"/>
</dbReference>
<keyword evidence="15" id="KW-1185">Reference proteome</keyword>
<evidence type="ECO:0000313" key="15">
    <source>
        <dbReference type="Proteomes" id="UP000530514"/>
    </source>
</evidence>
<evidence type="ECO:0000256" key="1">
    <source>
        <dbReference type="ARBA" id="ARBA00004651"/>
    </source>
</evidence>
<dbReference type="PROSITE" id="PS51846">
    <property type="entry name" value="CNNM"/>
    <property type="match status" value="1"/>
</dbReference>
<dbReference type="SUPFAM" id="SSF54631">
    <property type="entry name" value="CBS-domain pair"/>
    <property type="match status" value="1"/>
</dbReference>
<dbReference type="InterPro" id="IPR000644">
    <property type="entry name" value="CBS_dom"/>
</dbReference>
<dbReference type="AlphaFoldDB" id="A0A7W2AHJ0"/>
<comment type="caution">
    <text evidence="14">The sequence shown here is derived from an EMBL/GenBank/DDBJ whole genome shotgun (WGS) entry which is preliminary data.</text>
</comment>
<dbReference type="Pfam" id="PF00571">
    <property type="entry name" value="CBS"/>
    <property type="match status" value="2"/>
</dbReference>
<dbReference type="PANTHER" id="PTHR43099">
    <property type="entry name" value="UPF0053 PROTEIN YRKA"/>
    <property type="match status" value="1"/>
</dbReference>
<comment type="similarity">
    <text evidence="2">Belongs to the UPF0053 family.</text>
</comment>
<dbReference type="SMART" id="SM01091">
    <property type="entry name" value="CorC_HlyC"/>
    <property type="match status" value="1"/>
</dbReference>
<proteinExistence type="inferred from homology"/>
<dbReference type="InterPro" id="IPR036318">
    <property type="entry name" value="FAD-bd_PCMH-like_sf"/>
</dbReference>
<keyword evidence="4 10" id="KW-0812">Transmembrane</keyword>
<evidence type="ECO:0000256" key="11">
    <source>
        <dbReference type="SAM" id="Phobius"/>
    </source>
</evidence>
<protein>
    <submittedName>
        <fullName evidence="14">HlyC/CorC family transporter</fullName>
    </submittedName>
</protein>
<evidence type="ECO:0000256" key="3">
    <source>
        <dbReference type="ARBA" id="ARBA00022475"/>
    </source>
</evidence>
<feature type="transmembrane region" description="Helical" evidence="11">
    <location>
        <begin position="47"/>
        <end position="69"/>
    </location>
</feature>
<evidence type="ECO:0000256" key="10">
    <source>
        <dbReference type="PROSITE-ProRule" id="PRU01193"/>
    </source>
</evidence>
<dbReference type="InterPro" id="IPR005170">
    <property type="entry name" value="Transptr-assoc_dom"/>
</dbReference>
<comment type="subcellular location">
    <subcellularLocation>
        <location evidence="1">Cell membrane</location>
        <topology evidence="1">Multi-pass membrane protein</topology>
    </subcellularLocation>
</comment>
<evidence type="ECO:0000259" key="12">
    <source>
        <dbReference type="PROSITE" id="PS51371"/>
    </source>
</evidence>
<dbReference type="OrthoDB" id="9798188at2"/>
<dbReference type="GO" id="GO:0005886">
    <property type="term" value="C:plasma membrane"/>
    <property type="evidence" value="ECO:0007669"/>
    <property type="project" value="UniProtKB-SubCell"/>
</dbReference>
<dbReference type="InterPro" id="IPR002550">
    <property type="entry name" value="CNNM"/>
</dbReference>
<reference evidence="14 15" key="1">
    <citation type="submission" date="2020-07" db="EMBL/GenBank/DDBJ databases">
        <authorList>
            <person name="Feng H."/>
        </authorList>
    </citation>
    <scope>NUCLEOTIDE SEQUENCE [LARGE SCALE GENOMIC DNA]</scope>
    <source>
        <strain evidence="15">s-11</strain>
    </source>
</reference>
<dbReference type="InterPro" id="IPR044751">
    <property type="entry name" value="Ion_transp-like_CBS"/>
</dbReference>
<evidence type="ECO:0000313" key="14">
    <source>
        <dbReference type="EMBL" id="MBA4542776.1"/>
    </source>
</evidence>
<dbReference type="CDD" id="cd04590">
    <property type="entry name" value="CBS_pair_CorC_HlyC_assoc"/>
    <property type="match status" value="1"/>
</dbReference>
<evidence type="ECO:0000256" key="7">
    <source>
        <dbReference type="ARBA" id="ARBA00023122"/>
    </source>
</evidence>
<dbReference type="InterPro" id="IPR051676">
    <property type="entry name" value="UPF0053_domain"/>
</dbReference>
<dbReference type="Pfam" id="PF01595">
    <property type="entry name" value="CNNM"/>
    <property type="match status" value="1"/>
</dbReference>
<dbReference type="PROSITE" id="PS51371">
    <property type="entry name" value="CBS"/>
    <property type="match status" value="1"/>
</dbReference>
<dbReference type="Gene3D" id="3.30.465.10">
    <property type="match status" value="1"/>
</dbReference>
<name>A0A7W2AHJ0_9BACL</name>
<dbReference type="InterPro" id="IPR016169">
    <property type="entry name" value="FAD-bd_PCMH_sub2"/>
</dbReference>
<gene>
    <name evidence="14" type="ORF">H1164_07660</name>
</gene>
<feature type="transmembrane region" description="Helical" evidence="11">
    <location>
        <begin position="6"/>
        <end position="26"/>
    </location>
</feature>
<dbReference type="FunFam" id="3.10.580.10:FF:000002">
    <property type="entry name" value="Magnesium/cobalt efflux protein CorC"/>
    <property type="match status" value="1"/>
</dbReference>
<evidence type="ECO:0000259" key="13">
    <source>
        <dbReference type="PROSITE" id="PS51846"/>
    </source>
</evidence>
<dbReference type="Pfam" id="PF03471">
    <property type="entry name" value="CorC_HlyC"/>
    <property type="match status" value="1"/>
</dbReference>
<dbReference type="EMBL" id="JACEIP010000009">
    <property type="protein sequence ID" value="MBA4542776.1"/>
    <property type="molecule type" value="Genomic_DNA"/>
</dbReference>
<dbReference type="Gene3D" id="3.10.580.10">
    <property type="entry name" value="CBS-domain"/>
    <property type="match status" value="1"/>
</dbReference>
<keyword evidence="6 10" id="KW-1133">Transmembrane helix</keyword>
<evidence type="ECO:0000256" key="9">
    <source>
        <dbReference type="PROSITE-ProRule" id="PRU00703"/>
    </source>
</evidence>
<evidence type="ECO:0000256" key="6">
    <source>
        <dbReference type="ARBA" id="ARBA00022989"/>
    </source>
</evidence>
<evidence type="ECO:0000256" key="4">
    <source>
        <dbReference type="ARBA" id="ARBA00022692"/>
    </source>
</evidence>
<keyword evidence="3" id="KW-1003">Cell membrane</keyword>
<evidence type="ECO:0000256" key="2">
    <source>
        <dbReference type="ARBA" id="ARBA00006337"/>
    </source>
</evidence>
<dbReference type="SUPFAM" id="SSF56176">
    <property type="entry name" value="FAD-binding/transporter-associated domain-like"/>
    <property type="match status" value="1"/>
</dbReference>
<dbReference type="PANTHER" id="PTHR43099:SF2">
    <property type="entry name" value="UPF0053 PROTEIN YRKA"/>
    <property type="match status" value="1"/>
</dbReference>
<keyword evidence="5" id="KW-0677">Repeat</keyword>
<evidence type="ECO:0000256" key="8">
    <source>
        <dbReference type="ARBA" id="ARBA00023136"/>
    </source>
</evidence>
<keyword evidence="8 10" id="KW-0472">Membrane</keyword>
<feature type="transmembrane region" description="Helical" evidence="11">
    <location>
        <begin position="89"/>
        <end position="110"/>
    </location>
</feature>